<dbReference type="GO" id="GO:0008897">
    <property type="term" value="F:holo-[acyl-carrier-protein] synthase activity"/>
    <property type="evidence" value="ECO:0007669"/>
    <property type="project" value="UniProtKB-EC"/>
</dbReference>
<keyword evidence="7" id="KW-1185">Reference proteome</keyword>
<dbReference type="InterPro" id="IPR037143">
    <property type="entry name" value="4-PPantetheinyl_Trfase_dom_sf"/>
</dbReference>
<sequence>MITLLLLRIAFNVSRWTTPDDDGEWAAACSLADPADVAGRIDKFVFKRDAKLALAGQLLIRAALRQIAAAELGLLTPAELSARLRRTPTGKPYLTAAADSSIAHPEVHFNSSHHGDYVAVVAAVAPNCMVGVDVMRIDAPPARESIDSYIGVMKTAFHPDEFRYIQSQPSHEIAEKSNRLHAFYRFWTLKECYVKAIGAGLGMELSQIRLTEDASIPLDLRIQQITSNVTCAVDNIPLDRWHFEQQYLDELHPIAVAMHAPNGGFTSGRFSILPSFSSLLTLAGGTT</sequence>
<evidence type="ECO:0000256" key="2">
    <source>
        <dbReference type="ARBA" id="ARBA00022679"/>
    </source>
</evidence>
<dbReference type="STRING" id="595528.A0A0D2VQP2"/>
<feature type="domain" description="4'-phosphopantetheinyl transferase" evidence="4">
    <location>
        <begin position="130"/>
        <end position="227"/>
    </location>
</feature>
<dbReference type="Proteomes" id="UP000008743">
    <property type="component" value="Unassembled WGS sequence"/>
</dbReference>
<dbReference type="FunFam" id="3.90.470.20:FF:000003">
    <property type="entry name" value="L-aminoadipate-semialdehyde dehydrogenase-phosphopantetheinyl transferase"/>
    <property type="match status" value="1"/>
</dbReference>
<dbReference type="EC" id="2.7.8.7" evidence="1"/>
<dbReference type="eggNOG" id="KOG0945">
    <property type="taxonomic scope" value="Eukaryota"/>
</dbReference>
<dbReference type="GO" id="GO:0005829">
    <property type="term" value="C:cytosol"/>
    <property type="evidence" value="ECO:0007669"/>
    <property type="project" value="TreeGrafter"/>
</dbReference>
<dbReference type="GO" id="GO:0000287">
    <property type="term" value="F:magnesium ion binding"/>
    <property type="evidence" value="ECO:0007669"/>
    <property type="project" value="InterPro"/>
</dbReference>
<dbReference type="InterPro" id="IPR050559">
    <property type="entry name" value="P-Pant_transferase_sf"/>
</dbReference>
<accession>A0A0D2VQP2</accession>
<evidence type="ECO:0000313" key="7">
    <source>
        <dbReference type="Proteomes" id="UP000008743"/>
    </source>
</evidence>
<dbReference type="InParanoid" id="A0A0D2VQP2"/>
<dbReference type="FunCoup" id="A0A0D2VQP2">
    <property type="interactions" value="258"/>
</dbReference>
<evidence type="ECO:0000259" key="5">
    <source>
        <dbReference type="Pfam" id="PF22624"/>
    </source>
</evidence>
<feature type="domain" description="4'-phosphopantetheinyl transferase N-terminal" evidence="5">
    <location>
        <begin position="22"/>
        <end position="123"/>
    </location>
</feature>
<feature type="chain" id="PRO_5002253791" description="holo-[acyl-carrier-protein] synthase" evidence="3">
    <location>
        <begin position="17"/>
        <end position="287"/>
    </location>
</feature>
<name>A0A0D2VQP2_CAPO3</name>
<dbReference type="InterPro" id="IPR055066">
    <property type="entry name" value="AASDHPPT_N"/>
</dbReference>
<dbReference type="PANTHER" id="PTHR12215:SF10">
    <property type="entry name" value="L-AMINOADIPATE-SEMIALDEHYDE DEHYDROGENASE-PHOSPHOPANTETHEINYL TRANSFERASE"/>
    <property type="match status" value="1"/>
</dbReference>
<dbReference type="Pfam" id="PF22624">
    <property type="entry name" value="AASDHPPT_N"/>
    <property type="match status" value="1"/>
</dbReference>
<dbReference type="SUPFAM" id="SSF56214">
    <property type="entry name" value="4'-phosphopantetheinyl transferase"/>
    <property type="match status" value="2"/>
</dbReference>
<dbReference type="EMBL" id="KE346364">
    <property type="protein sequence ID" value="KJE93017.1"/>
    <property type="molecule type" value="Genomic_DNA"/>
</dbReference>
<keyword evidence="3" id="KW-0732">Signal</keyword>
<dbReference type="PhylomeDB" id="A0A0D2VQP2"/>
<proteinExistence type="predicted"/>
<dbReference type="RefSeq" id="XP_004363608.1">
    <property type="nucleotide sequence ID" value="XM_004363551.2"/>
</dbReference>
<reference evidence="7" key="1">
    <citation type="submission" date="2011-02" db="EMBL/GenBank/DDBJ databases">
        <title>The Genome Sequence of Capsaspora owczarzaki ATCC 30864.</title>
        <authorList>
            <person name="Russ C."/>
            <person name="Cuomo C."/>
            <person name="Burger G."/>
            <person name="Gray M.W."/>
            <person name="Holland P.W.H."/>
            <person name="King N."/>
            <person name="Lang F.B.F."/>
            <person name="Roger A.J."/>
            <person name="Ruiz-Trillo I."/>
            <person name="Young S.K."/>
            <person name="Zeng Q."/>
            <person name="Gargeya S."/>
            <person name="Alvarado L."/>
            <person name="Berlin A."/>
            <person name="Chapman S.B."/>
            <person name="Chen Z."/>
            <person name="Freedman E."/>
            <person name="Gellesch M."/>
            <person name="Goldberg J."/>
            <person name="Griggs A."/>
            <person name="Gujja S."/>
            <person name="Heilman E."/>
            <person name="Heiman D."/>
            <person name="Howarth C."/>
            <person name="Mehta T."/>
            <person name="Neiman D."/>
            <person name="Pearson M."/>
            <person name="Roberts A."/>
            <person name="Saif S."/>
            <person name="Shea T."/>
            <person name="Shenoy N."/>
            <person name="Sisk P."/>
            <person name="Stolte C."/>
            <person name="Sykes S."/>
            <person name="White J."/>
            <person name="Yandava C."/>
            <person name="Haas B."/>
            <person name="Nusbaum C."/>
            <person name="Birren B."/>
        </authorList>
    </citation>
    <scope>NUCLEOTIDE SEQUENCE</scope>
    <source>
        <strain evidence="7">ATCC 30864</strain>
    </source>
</reference>
<dbReference type="Pfam" id="PF01648">
    <property type="entry name" value="ACPS"/>
    <property type="match status" value="1"/>
</dbReference>
<dbReference type="OMA" id="RCYRFAF"/>
<gene>
    <name evidence="6" type="ORF">CAOG_003880</name>
</gene>
<dbReference type="GO" id="GO:0019878">
    <property type="term" value="P:lysine biosynthetic process via aminoadipic acid"/>
    <property type="evidence" value="ECO:0007669"/>
    <property type="project" value="TreeGrafter"/>
</dbReference>
<evidence type="ECO:0000256" key="1">
    <source>
        <dbReference type="ARBA" id="ARBA00013172"/>
    </source>
</evidence>
<evidence type="ECO:0000259" key="4">
    <source>
        <dbReference type="Pfam" id="PF01648"/>
    </source>
</evidence>
<evidence type="ECO:0000256" key="3">
    <source>
        <dbReference type="SAM" id="SignalP"/>
    </source>
</evidence>
<organism evidence="6 7">
    <name type="scientific">Capsaspora owczarzaki (strain ATCC 30864)</name>
    <dbReference type="NCBI Taxonomy" id="595528"/>
    <lineage>
        <taxon>Eukaryota</taxon>
        <taxon>Filasterea</taxon>
        <taxon>Capsaspora</taxon>
    </lineage>
</organism>
<dbReference type="PANTHER" id="PTHR12215">
    <property type="entry name" value="PHOSPHOPANTETHEINE TRANSFERASE"/>
    <property type="match status" value="1"/>
</dbReference>
<evidence type="ECO:0000313" key="6">
    <source>
        <dbReference type="EMBL" id="KJE93017.1"/>
    </source>
</evidence>
<dbReference type="AlphaFoldDB" id="A0A0D2VQP2"/>
<dbReference type="Gene3D" id="3.90.470.20">
    <property type="entry name" value="4'-phosphopantetheinyl transferase domain"/>
    <property type="match status" value="2"/>
</dbReference>
<dbReference type="InterPro" id="IPR008278">
    <property type="entry name" value="4-PPantetheinyl_Trfase_dom"/>
</dbReference>
<feature type="signal peptide" evidence="3">
    <location>
        <begin position="1"/>
        <end position="16"/>
    </location>
</feature>
<dbReference type="OrthoDB" id="26719at2759"/>
<keyword evidence="2" id="KW-0808">Transferase</keyword>
<protein>
    <recommendedName>
        <fullName evidence="1">holo-[acyl-carrier-protein] synthase</fullName>
        <ecNumber evidence="1">2.7.8.7</ecNumber>
    </recommendedName>
</protein>